<organism evidence="4 5">
    <name type="scientific">Candidatus Woesebacteria bacterium GW2011_GWA1_37_8</name>
    <dbReference type="NCBI Taxonomy" id="1618546"/>
    <lineage>
        <taxon>Bacteria</taxon>
        <taxon>Candidatus Woeseibacteriota</taxon>
    </lineage>
</organism>
<dbReference type="InterPro" id="IPR010093">
    <property type="entry name" value="SinI_DNA-bd"/>
</dbReference>
<dbReference type="PROSITE" id="PS50937">
    <property type="entry name" value="HTH_MERR_2"/>
    <property type="match status" value="1"/>
</dbReference>
<evidence type="ECO:0000313" key="4">
    <source>
        <dbReference type="EMBL" id="KKQ44369.1"/>
    </source>
</evidence>
<name>A0A0G0K5K3_9BACT</name>
<comment type="caution">
    <text evidence="4">The sequence shown here is derived from an EMBL/GenBank/DDBJ whole genome shotgun (WGS) entry which is preliminary data.</text>
</comment>
<sequence>MDDKTLNLLSIGEASEYLGVSIDTLRRWEKKGKLASYRSPGGHRYFKKNELDEMFGKKYERTEETTPRKEYETSTAGQEKPNPEEEIEDVRETVLDDNSEAQEAVDSILTETQVVRDEIESFFDRQPKNIEIPKLSPIRVKPYETNSVTTATAGAPAVQEQTTPQPKLFSSFSQLGGNGGGDKKSKNQISQNILIIVAGVVLICALAFVVIYFATKPQIISPV</sequence>
<evidence type="ECO:0000256" key="2">
    <source>
        <dbReference type="SAM" id="Phobius"/>
    </source>
</evidence>
<feature type="region of interest" description="Disordered" evidence="1">
    <location>
        <begin position="56"/>
        <end position="89"/>
    </location>
</feature>
<evidence type="ECO:0000256" key="1">
    <source>
        <dbReference type="SAM" id="MobiDB-lite"/>
    </source>
</evidence>
<proteinExistence type="predicted"/>
<keyword evidence="2" id="KW-0472">Membrane</keyword>
<dbReference type="SUPFAM" id="SSF46955">
    <property type="entry name" value="Putative DNA-binding domain"/>
    <property type="match status" value="1"/>
</dbReference>
<dbReference type="Pfam" id="PF00376">
    <property type="entry name" value="MerR"/>
    <property type="match status" value="1"/>
</dbReference>
<dbReference type="GO" id="GO:0006355">
    <property type="term" value="P:regulation of DNA-templated transcription"/>
    <property type="evidence" value="ECO:0007669"/>
    <property type="project" value="InterPro"/>
</dbReference>
<feature type="region of interest" description="Disordered" evidence="1">
    <location>
        <begin position="154"/>
        <end position="185"/>
    </location>
</feature>
<dbReference type="InterPro" id="IPR000551">
    <property type="entry name" value="MerR-type_HTH_dom"/>
</dbReference>
<keyword evidence="2" id="KW-0812">Transmembrane</keyword>
<evidence type="ECO:0000259" key="3">
    <source>
        <dbReference type="PROSITE" id="PS50937"/>
    </source>
</evidence>
<gene>
    <name evidence="4" type="ORF">US62_C0026G0006</name>
</gene>
<dbReference type="InterPro" id="IPR009061">
    <property type="entry name" value="DNA-bd_dom_put_sf"/>
</dbReference>
<feature type="compositionally biased region" description="Basic and acidic residues" evidence="1">
    <location>
        <begin position="56"/>
        <end position="72"/>
    </location>
</feature>
<dbReference type="Proteomes" id="UP000034603">
    <property type="component" value="Unassembled WGS sequence"/>
</dbReference>
<dbReference type="CDD" id="cd04762">
    <property type="entry name" value="HTH_MerR-trunc"/>
    <property type="match status" value="1"/>
</dbReference>
<keyword evidence="2" id="KW-1133">Transmembrane helix</keyword>
<feature type="transmembrane region" description="Helical" evidence="2">
    <location>
        <begin position="193"/>
        <end position="214"/>
    </location>
</feature>
<protein>
    <submittedName>
        <fullName evidence="4">Resolvase domain protein</fullName>
    </submittedName>
</protein>
<evidence type="ECO:0000313" key="5">
    <source>
        <dbReference type="Proteomes" id="UP000034603"/>
    </source>
</evidence>
<dbReference type="GO" id="GO:0003677">
    <property type="term" value="F:DNA binding"/>
    <property type="evidence" value="ECO:0007669"/>
    <property type="project" value="InterPro"/>
</dbReference>
<feature type="compositionally biased region" description="Polar residues" evidence="1">
    <location>
        <begin position="159"/>
        <end position="175"/>
    </location>
</feature>
<feature type="domain" description="HTH merR-type" evidence="3">
    <location>
        <begin position="8"/>
        <end position="52"/>
    </location>
</feature>
<dbReference type="Gene3D" id="1.10.1660.10">
    <property type="match status" value="1"/>
</dbReference>
<accession>A0A0G0K5K3</accession>
<dbReference type="NCBIfam" id="TIGR01764">
    <property type="entry name" value="excise"/>
    <property type="match status" value="1"/>
</dbReference>
<dbReference type="AlphaFoldDB" id="A0A0G0K5K3"/>
<dbReference type="EMBL" id="LBTR01000026">
    <property type="protein sequence ID" value="KKQ44369.1"/>
    <property type="molecule type" value="Genomic_DNA"/>
</dbReference>
<reference evidence="4 5" key="1">
    <citation type="journal article" date="2015" name="Nature">
        <title>rRNA introns, odd ribosomes, and small enigmatic genomes across a large radiation of phyla.</title>
        <authorList>
            <person name="Brown C.T."/>
            <person name="Hug L.A."/>
            <person name="Thomas B.C."/>
            <person name="Sharon I."/>
            <person name="Castelle C.J."/>
            <person name="Singh A."/>
            <person name="Wilkins M.J."/>
            <person name="Williams K.H."/>
            <person name="Banfield J.F."/>
        </authorList>
    </citation>
    <scope>NUCLEOTIDE SEQUENCE [LARGE SCALE GENOMIC DNA]</scope>
</reference>